<name>A0A4Y5T4K0_CLOPF</name>
<protein>
    <submittedName>
        <fullName evidence="1">Uncharacterized protein</fullName>
    </submittedName>
</protein>
<dbReference type="AlphaFoldDB" id="A0A4Y5T4K0"/>
<evidence type="ECO:0000313" key="1">
    <source>
        <dbReference type="EMBL" id="QDB00989.1"/>
    </source>
</evidence>
<reference evidence="1" key="1">
    <citation type="journal article" date="2019" name="Pathogens">
        <title>In silico Identification of Novel Toxin Homologs and Associated Mobile Genetic Elements in Clostridium perfringens.</title>
        <authorList>
            <person name="Lacey J.A."/>
            <person name="Johanesen P.A."/>
            <person name="Lyras D."/>
            <person name="Moore R.J."/>
        </authorList>
    </citation>
    <scope>NUCLEOTIDE SEQUENCE</scope>
    <source>
        <strain evidence="1">T84</strain>
        <plasmid evidence="1">pCPT84-1</plasmid>
    </source>
</reference>
<sequence length="32" mass="3805">MIENEKDLEDLLSELMIEEADEDSFNDVCRRC</sequence>
<keyword evidence="1" id="KW-0614">Plasmid</keyword>
<proteinExistence type="predicted"/>
<geneLocation type="plasmid" evidence="1">
    <name>pCPT84-1</name>
</geneLocation>
<accession>A0A4Y5T4K0</accession>
<dbReference type="EMBL" id="MK285057">
    <property type="protein sequence ID" value="QDB00989.1"/>
    <property type="molecule type" value="Genomic_DNA"/>
</dbReference>
<organism evidence="1">
    <name type="scientific">Clostridium perfringens</name>
    <dbReference type="NCBI Taxonomy" id="1502"/>
    <lineage>
        <taxon>Bacteria</taxon>
        <taxon>Bacillati</taxon>
        <taxon>Bacillota</taxon>
        <taxon>Clostridia</taxon>
        <taxon>Eubacteriales</taxon>
        <taxon>Clostridiaceae</taxon>
        <taxon>Clostridium</taxon>
    </lineage>
</organism>